<dbReference type="Proteomes" id="UP000294164">
    <property type="component" value="Unassembled WGS sequence"/>
</dbReference>
<feature type="region of interest" description="Disordered" evidence="1">
    <location>
        <begin position="197"/>
        <end position="224"/>
    </location>
</feature>
<dbReference type="EMBL" id="SHMG01000005">
    <property type="protein sequence ID" value="TAA42492.1"/>
    <property type="molecule type" value="Genomic_DNA"/>
</dbReference>
<evidence type="ECO:0000259" key="2">
    <source>
        <dbReference type="Pfam" id="PF20081"/>
    </source>
</evidence>
<evidence type="ECO:0000313" key="3">
    <source>
        <dbReference type="EMBL" id="TAA42492.1"/>
    </source>
</evidence>
<proteinExistence type="predicted"/>
<dbReference type="Pfam" id="PF20081">
    <property type="entry name" value="DUF6475"/>
    <property type="match status" value="1"/>
</dbReference>
<protein>
    <recommendedName>
        <fullName evidence="2">DUF6475 domain-containing protein</fullName>
    </recommendedName>
</protein>
<evidence type="ECO:0000256" key="1">
    <source>
        <dbReference type="SAM" id="MobiDB-lite"/>
    </source>
</evidence>
<dbReference type="InterPro" id="IPR045521">
    <property type="entry name" value="DUF6475"/>
</dbReference>
<dbReference type="RefSeq" id="WP_130534523.1">
    <property type="nucleotide sequence ID" value="NZ_SHMG01000005.1"/>
</dbReference>
<comment type="caution">
    <text evidence="3">The sequence shown here is derived from an EMBL/GenBank/DDBJ whole genome shotgun (WGS) entry which is preliminary data.</text>
</comment>
<organism evidence="3 4">
    <name type="scientific">Pseudoxanthomonas winnipegensis</name>
    <dbReference type="NCBI Taxonomy" id="2480810"/>
    <lineage>
        <taxon>Bacteria</taxon>
        <taxon>Pseudomonadati</taxon>
        <taxon>Pseudomonadota</taxon>
        <taxon>Gammaproteobacteria</taxon>
        <taxon>Lysobacterales</taxon>
        <taxon>Lysobacteraceae</taxon>
        <taxon>Pseudoxanthomonas</taxon>
    </lineage>
</organism>
<reference evidence="3 4" key="1">
    <citation type="submission" date="2019-02" db="EMBL/GenBank/DDBJ databases">
        <title>WGS of Pseudoxanthomonas species novum from clinical isolates.</title>
        <authorList>
            <person name="Bernier A.-M."/>
            <person name="Bernard K."/>
            <person name="Vachon A."/>
        </authorList>
    </citation>
    <scope>NUCLEOTIDE SEQUENCE [LARGE SCALE GENOMIC DNA]</scope>
    <source>
        <strain evidence="3 4">NML130969</strain>
    </source>
</reference>
<evidence type="ECO:0000313" key="4">
    <source>
        <dbReference type="Proteomes" id="UP000294164"/>
    </source>
</evidence>
<dbReference type="OrthoDB" id="8561347at2"/>
<name>A0A4Q8M3A0_9GAMM</name>
<feature type="domain" description="DUF6475" evidence="2">
    <location>
        <begin position="99"/>
        <end position="190"/>
    </location>
</feature>
<gene>
    <name evidence="3" type="ORF">EA655_10725</name>
</gene>
<accession>A0A4Q8M3A0</accession>
<sequence>MNAADRPRFAELITEVLAVFDKPITTFGLSVWWEACRPFSLQDVQRALSRHTTNPERGQFAPRPADVVRELQGTASDRASRAWSLVFDACSRVGAYTDVVFDDPIIHAVIEDLGGWPATCRTEADKLSYTQHRFITAYSGYVNRGDLGEFPRRLAGDRSPDAVYAQIGLPPPPPVLVGDAEGARLVLANGSASSRHALTKLDPAPAAAAPRLSSPPGTRAQMPSWAEVLQQISTTAREDAH</sequence>
<dbReference type="AlphaFoldDB" id="A0A4Q8M3A0"/>